<comment type="caution">
    <text evidence="1">The sequence shown here is derived from an EMBL/GenBank/DDBJ whole genome shotgun (WGS) entry which is preliminary data.</text>
</comment>
<evidence type="ECO:0000313" key="1">
    <source>
        <dbReference type="EMBL" id="KAF6761441.1"/>
    </source>
</evidence>
<evidence type="ECO:0000313" key="2">
    <source>
        <dbReference type="Proteomes" id="UP000521943"/>
    </source>
</evidence>
<gene>
    <name evidence="1" type="ORF">DFP72DRAFT_842366</name>
</gene>
<dbReference type="AlphaFoldDB" id="A0A8H6I9L5"/>
<accession>A0A8H6I9L5</accession>
<sequence length="414" mass="46078">MTSLFHLLPESSWTVHWTGRTPVGLDTCWTGTFTPLTRQKVQQKSRKSTGSPAIPPDFQRKSSWSPVGIMGECEVLVVNLIVWEPLFYQQDRHSWGIESLGRVLQGAHPTRTASTLGNPDHFNPARAFNRMSHLDKGHGQSHFSSTLQKMEVFGLSQLDNIIKKFALVISRNIHAIREDFLQLDNVQQYGSANNLLLVQPTVVGQNGWKATLKEKFAPYFATNISNAWTDFMGLMANQDHKEWTECPKLGAHLGLEQLGFAISNTNATWFAFGLIYHHLDTYMSDNDKQAIGFSGLFVEHILCKIVHWTRKLKSGSGINSWSLEDYAEGACKHLNDGKAEKFPFPTPLCFLPADEDIVLSHFNCIPGGAFALQLPLLVTLTMSVSALVLSLSQPARALAGVKPTGDRGFKPHLP</sequence>
<dbReference type="Proteomes" id="UP000521943">
    <property type="component" value="Unassembled WGS sequence"/>
</dbReference>
<name>A0A8H6I9L5_9AGAR</name>
<protein>
    <submittedName>
        <fullName evidence="1">Uncharacterized protein</fullName>
    </submittedName>
</protein>
<dbReference type="EMBL" id="JACGCI010000009">
    <property type="protein sequence ID" value="KAF6761441.1"/>
    <property type="molecule type" value="Genomic_DNA"/>
</dbReference>
<keyword evidence="2" id="KW-1185">Reference proteome</keyword>
<proteinExistence type="predicted"/>
<reference evidence="1 2" key="1">
    <citation type="submission" date="2020-07" db="EMBL/GenBank/DDBJ databases">
        <title>Comparative genomics of pyrophilous fungi reveals a link between fire events and developmental genes.</title>
        <authorList>
            <consortium name="DOE Joint Genome Institute"/>
            <person name="Steindorff A.S."/>
            <person name="Carver A."/>
            <person name="Calhoun S."/>
            <person name="Stillman K."/>
            <person name="Liu H."/>
            <person name="Lipzen A."/>
            <person name="Pangilinan J."/>
            <person name="Labutti K."/>
            <person name="Bruns T.D."/>
            <person name="Grigoriev I.V."/>
        </authorList>
    </citation>
    <scope>NUCLEOTIDE SEQUENCE [LARGE SCALE GENOMIC DNA]</scope>
    <source>
        <strain evidence="1 2">CBS 144469</strain>
    </source>
</reference>
<dbReference type="OrthoDB" id="2877921at2759"/>
<organism evidence="1 2">
    <name type="scientific">Ephemerocybe angulata</name>
    <dbReference type="NCBI Taxonomy" id="980116"/>
    <lineage>
        <taxon>Eukaryota</taxon>
        <taxon>Fungi</taxon>
        <taxon>Dikarya</taxon>
        <taxon>Basidiomycota</taxon>
        <taxon>Agaricomycotina</taxon>
        <taxon>Agaricomycetes</taxon>
        <taxon>Agaricomycetidae</taxon>
        <taxon>Agaricales</taxon>
        <taxon>Agaricineae</taxon>
        <taxon>Psathyrellaceae</taxon>
        <taxon>Ephemerocybe</taxon>
    </lineage>
</organism>